<dbReference type="GO" id="GO:0045493">
    <property type="term" value="P:xylan catabolic process"/>
    <property type="evidence" value="ECO:0007669"/>
    <property type="project" value="InterPro"/>
</dbReference>
<dbReference type="AlphaFoldDB" id="A0A3A9ABX6"/>
<dbReference type="RefSeq" id="WP_120471799.1">
    <property type="nucleotide sequence ID" value="NZ_RAYQ01000024.1"/>
</dbReference>
<evidence type="ECO:0000313" key="6">
    <source>
        <dbReference type="Proteomes" id="UP000280696"/>
    </source>
</evidence>
<dbReference type="InterPro" id="IPR017853">
    <property type="entry name" value="GH"/>
</dbReference>
<dbReference type="OrthoDB" id="9805821at2"/>
<organism evidence="5 6">
    <name type="scientific">Parablautia intestinalis</name>
    <dbReference type="NCBI Taxonomy" id="2320100"/>
    <lineage>
        <taxon>Bacteria</taxon>
        <taxon>Bacillati</taxon>
        <taxon>Bacillota</taxon>
        <taxon>Clostridia</taxon>
        <taxon>Lachnospirales</taxon>
        <taxon>Lachnospiraceae</taxon>
        <taxon>Parablautia</taxon>
    </lineage>
</organism>
<dbReference type="Gene3D" id="3.40.50.1700">
    <property type="entry name" value="Glycoside hydrolase family 3 C-terminal domain"/>
    <property type="match status" value="1"/>
</dbReference>
<dbReference type="Proteomes" id="UP000280696">
    <property type="component" value="Unassembled WGS sequence"/>
</dbReference>
<dbReference type="InterPro" id="IPR013783">
    <property type="entry name" value="Ig-like_fold"/>
</dbReference>
<dbReference type="Pfam" id="PF01915">
    <property type="entry name" value="Glyco_hydro_3_C"/>
    <property type="match status" value="1"/>
</dbReference>
<dbReference type="GO" id="GO:0009044">
    <property type="term" value="F:xylan 1,4-beta-xylosidase activity"/>
    <property type="evidence" value="ECO:0007669"/>
    <property type="project" value="InterPro"/>
</dbReference>
<dbReference type="GO" id="GO:0031222">
    <property type="term" value="P:arabinan catabolic process"/>
    <property type="evidence" value="ECO:0007669"/>
    <property type="project" value="TreeGrafter"/>
</dbReference>
<dbReference type="InterPro" id="IPR036881">
    <property type="entry name" value="Glyco_hydro_3_C_sf"/>
</dbReference>
<dbReference type="Gene3D" id="3.20.20.300">
    <property type="entry name" value="Glycoside hydrolase, family 3, N-terminal domain"/>
    <property type="match status" value="1"/>
</dbReference>
<evidence type="ECO:0000256" key="3">
    <source>
        <dbReference type="ARBA" id="ARBA00022801"/>
    </source>
</evidence>
<dbReference type="PANTHER" id="PTHR42721:SF3">
    <property type="entry name" value="BETA-D-XYLOSIDASE 5-RELATED"/>
    <property type="match status" value="1"/>
</dbReference>
<evidence type="ECO:0000259" key="4">
    <source>
        <dbReference type="SMART" id="SM01217"/>
    </source>
</evidence>
<sequence length="698" mass="76878">MNREEAKKCAQELVAKMTLEEKASQLKYDAPAIPRLGIPAYNWWNEALHGVARAGQATVFPQAIGLGATFDEELLHEIGGVIAEEGRAKYNAYSKQGDRDIYKGLTFWAPNINIFRDPRWGRGHETYGEDPYLTGRMGVNFVKGLQGDGPVMKAAACAKHFAVHSGPEELRHGFNAVATPKDMEETYLPAFEALVKEGEVEAVMGAYNRTNDEPCCGSKTLIEDTLRKKWGFQGHFVSDCGAIADFHMNHGITASPGESAAMALNAGCDVNCGNTYLHILSAYQDGLVTEEAITSAAVRLFTTRYMLGLFEETEYDKIPYDRVECGAHLSLAEKAASESFVLLKNDGILPLQKDKIKTIGVIGPNADSRLSLIGNYHGTAAEYVTVLDGIREYVGEDVRIFYSVGAGLFKDRTEQLAYPGDRLSEAKIVAQHSDVVILCVGLDETLEGEEGDSNNSYASGDKISLKLPDSQLALMEAVAQTGKPVVLCLCAGSDIDLGYADRHFNAVVQLWYSGARGGRAAAKMLFGETSSFGKLPVTFYETLEELPEFTDYSMKGRTYRYMEGKAQYPFGYGLNYGKAVINKARLLDNRVVATVENQGKFDTQEVFQVYIKCEDSDLAPLNPQLCAFKRFFVKAGERVEVELTIPPRAFTVVDEAGNRFTPGGLYKLYAGFGQPDERTKELTKMEPVELEMHVDKEV</sequence>
<gene>
    <name evidence="5" type="ORF">D7V94_18550</name>
</gene>
<keyword evidence="3 5" id="KW-0378">Hydrolase</keyword>
<comment type="caution">
    <text evidence="5">The sequence shown here is derived from an EMBL/GenBank/DDBJ whole genome shotgun (WGS) entry which is preliminary data.</text>
</comment>
<dbReference type="GO" id="GO:0046556">
    <property type="term" value="F:alpha-L-arabinofuranosidase activity"/>
    <property type="evidence" value="ECO:0007669"/>
    <property type="project" value="TreeGrafter"/>
</dbReference>
<dbReference type="InterPro" id="IPR001764">
    <property type="entry name" value="Glyco_hydro_3_N"/>
</dbReference>
<keyword evidence="2" id="KW-0732">Signal</keyword>
<proteinExistence type="inferred from homology"/>
<keyword evidence="6" id="KW-1185">Reference proteome</keyword>
<accession>A0A3A9ABX6</accession>
<protein>
    <submittedName>
        <fullName evidence="5">Glycoside hydrolase family 3 protein</fullName>
    </submittedName>
</protein>
<dbReference type="Pfam" id="PF00933">
    <property type="entry name" value="Glyco_hydro_3"/>
    <property type="match status" value="1"/>
</dbReference>
<dbReference type="PRINTS" id="PR00133">
    <property type="entry name" value="GLHYDRLASE3"/>
</dbReference>
<comment type="similarity">
    <text evidence="1">Belongs to the glycosyl hydrolase 3 family.</text>
</comment>
<dbReference type="SUPFAM" id="SSF51445">
    <property type="entry name" value="(Trans)glycosidases"/>
    <property type="match status" value="1"/>
</dbReference>
<name>A0A3A9ABX6_9FIRM</name>
<dbReference type="Gene3D" id="2.60.40.10">
    <property type="entry name" value="Immunoglobulins"/>
    <property type="match status" value="1"/>
</dbReference>
<dbReference type="SUPFAM" id="SSF52279">
    <property type="entry name" value="Beta-D-glucan exohydrolase, C-terminal domain"/>
    <property type="match status" value="1"/>
</dbReference>
<evidence type="ECO:0000256" key="1">
    <source>
        <dbReference type="ARBA" id="ARBA00005336"/>
    </source>
</evidence>
<evidence type="ECO:0000256" key="2">
    <source>
        <dbReference type="ARBA" id="ARBA00022729"/>
    </source>
</evidence>
<feature type="domain" description="Fibronectin type III-like" evidence="4">
    <location>
        <begin position="605"/>
        <end position="674"/>
    </location>
</feature>
<dbReference type="InterPro" id="IPR044993">
    <property type="entry name" value="BXL"/>
</dbReference>
<dbReference type="SMART" id="SM01217">
    <property type="entry name" value="Fn3_like"/>
    <property type="match status" value="1"/>
</dbReference>
<dbReference type="EMBL" id="RAYQ01000024">
    <property type="protein sequence ID" value="RKI88748.1"/>
    <property type="molecule type" value="Genomic_DNA"/>
</dbReference>
<dbReference type="InterPro" id="IPR036962">
    <property type="entry name" value="Glyco_hydro_3_N_sf"/>
</dbReference>
<reference evidence="5 6" key="1">
    <citation type="submission" date="2018-09" db="EMBL/GenBank/DDBJ databases">
        <title>Murine metabolic-syndrome-specific gut microbial biobank.</title>
        <authorList>
            <person name="Liu C."/>
        </authorList>
    </citation>
    <scope>NUCLEOTIDE SEQUENCE [LARGE SCALE GENOMIC DNA]</scope>
    <source>
        <strain evidence="5 6">0.1xD8-82</strain>
    </source>
</reference>
<dbReference type="Pfam" id="PF14310">
    <property type="entry name" value="Fn3-like"/>
    <property type="match status" value="1"/>
</dbReference>
<dbReference type="PANTHER" id="PTHR42721">
    <property type="entry name" value="SUGAR HYDROLASE-RELATED"/>
    <property type="match status" value="1"/>
</dbReference>
<dbReference type="InterPro" id="IPR002772">
    <property type="entry name" value="Glyco_hydro_3_C"/>
</dbReference>
<evidence type="ECO:0000313" key="5">
    <source>
        <dbReference type="EMBL" id="RKI88748.1"/>
    </source>
</evidence>
<dbReference type="InterPro" id="IPR026891">
    <property type="entry name" value="Fn3-like"/>
</dbReference>